<proteinExistence type="predicted"/>
<reference evidence="2 3" key="1">
    <citation type="journal article" date="2012" name="J. Bacteriol.">
        <title>Genome sequence of Thalassospira xiamenensis type strain M-5.</title>
        <authorList>
            <person name="Lai Q."/>
            <person name="Shao Z."/>
        </authorList>
    </citation>
    <scope>NUCLEOTIDE SEQUENCE [LARGE SCALE GENOMIC DNA]</scope>
    <source>
        <strain evidence="2 3">M-5</strain>
    </source>
</reference>
<sequence>MLGSSLWASAMLLSTGAIAFEAGDAFTITEACDPALLEASQESSEKASEKLSSILSEVIGTPMNIEELACLDNMFSMDFGLGVSIPGIDDIMNAVLSNVCSAAEEAWGEMNDRLSKSLAINTDDFELPGGVRVPGLSGNIGTGLDRNPNASLSDILKGNGSASDIINMDIPSAEDLGAETYENSSRSIELMKEALK</sequence>
<evidence type="ECO:0000313" key="2">
    <source>
        <dbReference type="EMBL" id="AJD54374.1"/>
    </source>
</evidence>
<evidence type="ECO:0000256" key="1">
    <source>
        <dbReference type="SAM" id="SignalP"/>
    </source>
</evidence>
<dbReference type="AlphaFoldDB" id="A0AB72UJV9"/>
<accession>A0AB72UJV9</accession>
<name>A0AB72UJV9_9PROT</name>
<keyword evidence="2" id="KW-0614">Plasmid</keyword>
<dbReference type="KEGG" id="txi:TH3_21508"/>
<geneLocation type="plasmid" evidence="3"/>
<dbReference type="EMBL" id="CP004389">
    <property type="protein sequence ID" value="AJD54374.1"/>
    <property type="molecule type" value="Genomic_DNA"/>
</dbReference>
<evidence type="ECO:0008006" key="4">
    <source>
        <dbReference type="Google" id="ProtNLM"/>
    </source>
</evidence>
<dbReference type="Proteomes" id="UP000007127">
    <property type="component" value="Plasmid"/>
</dbReference>
<protein>
    <recommendedName>
        <fullName evidence="4">Secreted protein</fullName>
    </recommendedName>
</protein>
<feature type="signal peptide" evidence="1">
    <location>
        <begin position="1"/>
        <end position="19"/>
    </location>
</feature>
<organism evidence="2 3">
    <name type="scientific">Thalassospira xiamenensis M-5 = DSM 17429</name>
    <dbReference type="NCBI Taxonomy" id="1123366"/>
    <lineage>
        <taxon>Bacteria</taxon>
        <taxon>Pseudomonadati</taxon>
        <taxon>Pseudomonadota</taxon>
        <taxon>Alphaproteobacteria</taxon>
        <taxon>Rhodospirillales</taxon>
        <taxon>Thalassospiraceae</taxon>
        <taxon>Thalassospira</taxon>
    </lineage>
</organism>
<evidence type="ECO:0000313" key="3">
    <source>
        <dbReference type="Proteomes" id="UP000007127"/>
    </source>
</evidence>
<keyword evidence="1" id="KW-0732">Signal</keyword>
<feature type="chain" id="PRO_5044502737" description="Secreted protein" evidence="1">
    <location>
        <begin position="20"/>
        <end position="196"/>
    </location>
</feature>
<gene>
    <name evidence="2" type="ORF">TH3_21508</name>
</gene>